<protein>
    <submittedName>
        <fullName evidence="7">DNA polymerase V subunit UmuC</fullName>
    </submittedName>
</protein>
<dbReference type="PANTHER" id="PTHR11076:SF34">
    <property type="entry name" value="PROTEIN UMUC"/>
    <property type="match status" value="1"/>
</dbReference>
<evidence type="ECO:0000256" key="1">
    <source>
        <dbReference type="ARBA" id="ARBA00010945"/>
    </source>
</evidence>
<evidence type="ECO:0000256" key="2">
    <source>
        <dbReference type="ARBA" id="ARBA00022763"/>
    </source>
</evidence>
<dbReference type="SUPFAM" id="SSF56672">
    <property type="entry name" value="DNA/RNA polymerases"/>
    <property type="match status" value="1"/>
</dbReference>
<evidence type="ECO:0000256" key="3">
    <source>
        <dbReference type="ARBA" id="ARBA00023199"/>
    </source>
</evidence>
<dbReference type="Pfam" id="PF13438">
    <property type="entry name" value="DUF4113"/>
    <property type="match status" value="1"/>
</dbReference>
<dbReference type="InterPro" id="IPR025188">
    <property type="entry name" value="DUF4113"/>
</dbReference>
<dbReference type="InterPro" id="IPR017961">
    <property type="entry name" value="DNA_pol_Y-fam_little_finger"/>
</dbReference>
<evidence type="ECO:0000256" key="5">
    <source>
        <dbReference type="ARBA" id="ARBA00023236"/>
    </source>
</evidence>
<comment type="similarity">
    <text evidence="1">Belongs to the DNA polymerase type-Y family.</text>
</comment>
<dbReference type="GO" id="GO:0009432">
    <property type="term" value="P:SOS response"/>
    <property type="evidence" value="ECO:0007669"/>
    <property type="project" value="UniProtKB-KW"/>
</dbReference>
<feature type="domain" description="UmuC" evidence="6">
    <location>
        <begin position="5"/>
        <end position="190"/>
    </location>
</feature>
<dbReference type="AlphaFoldDB" id="A0A1Y0D7I5"/>
<keyword evidence="5" id="KW-0742">SOS response</keyword>
<dbReference type="Gene3D" id="3.30.70.270">
    <property type="match status" value="1"/>
</dbReference>
<evidence type="ECO:0000313" key="8">
    <source>
        <dbReference type="Proteomes" id="UP000243937"/>
    </source>
</evidence>
<dbReference type="GO" id="GO:0042276">
    <property type="term" value="P:error-prone translesion synthesis"/>
    <property type="evidence" value="ECO:0007669"/>
    <property type="project" value="TreeGrafter"/>
</dbReference>
<keyword evidence="3" id="KW-0741">SOS mutagenesis</keyword>
<sequence>MKPVFALVDCNNFYASCERLFRPDLHGRPIVVLSNNDGCVVARSAEAKLLGIKMGVPYFKIKDEYQAMGGVVFSSNYALYADISSRVMQVLEMLSPKVEVYSIDEAFIDVSGIQSLTPLSVFGAELQSTVARWVGINVGVGIAPTKTLAKLANYAAKRWPATGGVVDLTNPVRQKKLLQLVPVEEVWGIGRRLAKQLNAMGIHTAWQLAQANSKVIRRQFSVVVERTVCELNGESCLGLDEGLGPKQQLISSRSFGEKITELAPLCQAVSQYACRAAEKLRLQHSYCRLVQVFVRTSPFAPNQPYYSNSALTVLNVPSNDSRELVQAAQQCLTQIWRPGYRYQKAGVMLTDFWPAGTYQASLFDEVSPKPRSKQLMAAMDKINRSGKGRIFLAAEGIQTDWKMKREYLSPAYTTRISDLPKVT</sequence>
<dbReference type="InterPro" id="IPR043128">
    <property type="entry name" value="Rev_trsase/Diguanyl_cyclase"/>
</dbReference>
<dbReference type="GO" id="GO:0003684">
    <property type="term" value="F:damaged DNA binding"/>
    <property type="evidence" value="ECO:0007669"/>
    <property type="project" value="InterPro"/>
</dbReference>
<keyword evidence="2" id="KW-0227">DNA damage</keyword>
<dbReference type="PANTHER" id="PTHR11076">
    <property type="entry name" value="DNA REPAIR POLYMERASE UMUC / TRANSFERASE FAMILY MEMBER"/>
    <property type="match status" value="1"/>
</dbReference>
<dbReference type="NCBIfam" id="NF002955">
    <property type="entry name" value="PRK03609.1"/>
    <property type="match status" value="1"/>
</dbReference>
<evidence type="ECO:0000313" key="7">
    <source>
        <dbReference type="EMBL" id="ART83177.1"/>
    </source>
</evidence>
<dbReference type="KEGG" id="opf:CBP31_11610"/>
<dbReference type="InterPro" id="IPR050116">
    <property type="entry name" value="DNA_polymerase-Y"/>
</dbReference>
<dbReference type="GO" id="GO:0003887">
    <property type="term" value="F:DNA-directed DNA polymerase activity"/>
    <property type="evidence" value="ECO:0007669"/>
    <property type="project" value="TreeGrafter"/>
</dbReference>
<dbReference type="InterPro" id="IPR001126">
    <property type="entry name" value="UmuC"/>
</dbReference>
<evidence type="ECO:0000259" key="6">
    <source>
        <dbReference type="PROSITE" id="PS50173"/>
    </source>
</evidence>
<dbReference type="GO" id="GO:0005829">
    <property type="term" value="C:cytosol"/>
    <property type="evidence" value="ECO:0007669"/>
    <property type="project" value="TreeGrafter"/>
</dbReference>
<gene>
    <name evidence="7" type="ORF">CBP31_11610</name>
</gene>
<dbReference type="InterPro" id="IPR043502">
    <property type="entry name" value="DNA/RNA_pol_sf"/>
</dbReference>
<dbReference type="RefSeq" id="WP_087037431.1">
    <property type="nucleotide sequence ID" value="NZ_CP021377.1"/>
</dbReference>
<dbReference type="InterPro" id="IPR024728">
    <property type="entry name" value="PolY_HhH_motif"/>
</dbReference>
<dbReference type="EMBL" id="CP021377">
    <property type="protein sequence ID" value="ART83177.1"/>
    <property type="molecule type" value="Genomic_DNA"/>
</dbReference>
<evidence type="ECO:0000256" key="4">
    <source>
        <dbReference type="ARBA" id="ARBA00023204"/>
    </source>
</evidence>
<organism evidence="7 8">
    <name type="scientific">Oceanisphaera profunda</name>
    <dbReference type="NCBI Taxonomy" id="1416627"/>
    <lineage>
        <taxon>Bacteria</taxon>
        <taxon>Pseudomonadati</taxon>
        <taxon>Pseudomonadota</taxon>
        <taxon>Gammaproteobacteria</taxon>
        <taxon>Aeromonadales</taxon>
        <taxon>Aeromonadaceae</taxon>
        <taxon>Oceanisphaera</taxon>
    </lineage>
</organism>
<dbReference type="CDD" id="cd01700">
    <property type="entry name" value="PolY_Pol_V_umuC"/>
    <property type="match status" value="1"/>
</dbReference>
<dbReference type="OrthoDB" id="9808813at2"/>
<dbReference type="Gene3D" id="3.40.1170.60">
    <property type="match status" value="1"/>
</dbReference>
<dbReference type="Pfam" id="PF11798">
    <property type="entry name" value="IMS_HHH"/>
    <property type="match status" value="1"/>
</dbReference>
<dbReference type="Proteomes" id="UP000243937">
    <property type="component" value="Chromosome"/>
</dbReference>
<name>A0A1Y0D7I5_9GAMM</name>
<keyword evidence="8" id="KW-1185">Reference proteome</keyword>
<proteinExistence type="inferred from homology"/>
<dbReference type="Pfam" id="PF00817">
    <property type="entry name" value="IMS"/>
    <property type="match status" value="1"/>
</dbReference>
<dbReference type="PROSITE" id="PS50173">
    <property type="entry name" value="UMUC"/>
    <property type="match status" value="1"/>
</dbReference>
<accession>A0A1Y0D7I5</accession>
<keyword evidence="4" id="KW-0234">DNA repair</keyword>
<dbReference type="Gene3D" id="1.10.150.20">
    <property type="entry name" value="5' to 3' exonuclease, C-terminal subdomain"/>
    <property type="match status" value="1"/>
</dbReference>
<dbReference type="Pfam" id="PF11799">
    <property type="entry name" value="IMS_C"/>
    <property type="match status" value="1"/>
</dbReference>
<reference evidence="7 8" key="1">
    <citation type="journal article" date="2014" name="Int. J. Syst. Evol. Microbiol.">
        <title>Oceanisphaera profunda sp. nov., a marine bacterium isolated from deep-sea sediment, and emended description of the genus Oceanisphaera.</title>
        <authorList>
            <person name="Xu Z."/>
            <person name="Zhang X.Y."/>
            <person name="Su H.N."/>
            <person name="Yu Z.C."/>
            <person name="Liu C."/>
            <person name="Li H."/>
            <person name="Chen X.L."/>
            <person name="Song X.Y."/>
            <person name="Xie B.B."/>
            <person name="Qin Q.L."/>
            <person name="Zhou B.C."/>
            <person name="Shi M."/>
            <person name="Huang Y."/>
            <person name="Zhang Y.Z."/>
        </authorList>
    </citation>
    <scope>NUCLEOTIDE SEQUENCE [LARGE SCALE GENOMIC DNA]</scope>
    <source>
        <strain evidence="7 8">SM1222</strain>
    </source>
</reference>
<dbReference type="GO" id="GO:0006281">
    <property type="term" value="P:DNA repair"/>
    <property type="evidence" value="ECO:0007669"/>
    <property type="project" value="UniProtKB-KW"/>
</dbReference>